<evidence type="ECO:0000259" key="1">
    <source>
        <dbReference type="Pfam" id="PF20976"/>
    </source>
</evidence>
<accession>A0AAN6IVL5</accession>
<name>A0AAN6IVL5_EXODE</name>
<dbReference type="GO" id="GO:0008033">
    <property type="term" value="P:tRNA processing"/>
    <property type="evidence" value="ECO:0007669"/>
    <property type="project" value="InterPro"/>
</dbReference>
<protein>
    <recommendedName>
        <fullName evidence="1">Ribonucleases P/MRP subunit Pop8-like domain-containing protein</fullName>
    </recommendedName>
</protein>
<dbReference type="EMBL" id="JAJGCB010000005">
    <property type="protein sequence ID" value="KAJ8992625.1"/>
    <property type="molecule type" value="Genomic_DNA"/>
</dbReference>
<dbReference type="PANTHER" id="PTHR28173">
    <property type="entry name" value="RIBONUCLEASES P/MRP PROTEIN SUBUNIT POP8"/>
    <property type="match status" value="1"/>
</dbReference>
<dbReference type="GO" id="GO:0000171">
    <property type="term" value="F:ribonuclease MRP activity"/>
    <property type="evidence" value="ECO:0007669"/>
    <property type="project" value="TreeGrafter"/>
</dbReference>
<feature type="domain" description="Ribonucleases P/MRP subunit Pop8-like" evidence="1">
    <location>
        <begin position="17"/>
        <end position="110"/>
    </location>
</feature>
<dbReference type="GO" id="GO:0005655">
    <property type="term" value="C:nucleolar ribonuclease P complex"/>
    <property type="evidence" value="ECO:0007669"/>
    <property type="project" value="InterPro"/>
</dbReference>
<comment type="caution">
    <text evidence="2">The sequence shown here is derived from an EMBL/GenBank/DDBJ whole genome shotgun (WGS) entry which is preliminary data.</text>
</comment>
<evidence type="ECO:0000313" key="2">
    <source>
        <dbReference type="EMBL" id="KAJ8992625.1"/>
    </source>
</evidence>
<dbReference type="GO" id="GO:0004526">
    <property type="term" value="F:ribonuclease P activity"/>
    <property type="evidence" value="ECO:0007669"/>
    <property type="project" value="TreeGrafter"/>
</dbReference>
<dbReference type="GO" id="GO:0000294">
    <property type="term" value="P:nuclear-transcribed mRNA catabolic process, RNase MRP-dependent"/>
    <property type="evidence" value="ECO:0007669"/>
    <property type="project" value="TreeGrafter"/>
</dbReference>
<dbReference type="InterPro" id="IPR049128">
    <property type="entry name" value="Pop8-like_dom"/>
</dbReference>
<dbReference type="PANTHER" id="PTHR28173:SF1">
    <property type="entry name" value="RIBONUCLEASES P_MRP PROTEIN SUBUNIT POP8"/>
    <property type="match status" value="1"/>
</dbReference>
<dbReference type="InterPro" id="IPR020347">
    <property type="entry name" value="Pop8"/>
</dbReference>
<evidence type="ECO:0000313" key="3">
    <source>
        <dbReference type="Proteomes" id="UP001161757"/>
    </source>
</evidence>
<proteinExistence type="predicted"/>
<dbReference type="GO" id="GO:0034965">
    <property type="term" value="P:intronic box C/D snoRNA processing"/>
    <property type="evidence" value="ECO:0007669"/>
    <property type="project" value="TreeGrafter"/>
</dbReference>
<sequence>MSPSSMSSTFTIRNPPYTYFHLSLQQLPLPTQQNQAQQEKEQMENLDDVRARSYLFAAMQQYLGLTGTAIPIDILKVESVERRETSSAPHVWIRVPRDDEVAVTAALAQWVGARGVSLRIEERGCWLGGLLVNDEDEKRLWSMER</sequence>
<organism evidence="2 3">
    <name type="scientific">Exophiala dermatitidis</name>
    <name type="common">Black yeast-like fungus</name>
    <name type="synonym">Wangiella dermatitidis</name>
    <dbReference type="NCBI Taxonomy" id="5970"/>
    <lineage>
        <taxon>Eukaryota</taxon>
        <taxon>Fungi</taxon>
        <taxon>Dikarya</taxon>
        <taxon>Ascomycota</taxon>
        <taxon>Pezizomycotina</taxon>
        <taxon>Eurotiomycetes</taxon>
        <taxon>Chaetothyriomycetidae</taxon>
        <taxon>Chaetothyriales</taxon>
        <taxon>Herpotrichiellaceae</taxon>
        <taxon>Exophiala</taxon>
    </lineage>
</organism>
<reference evidence="2" key="1">
    <citation type="submission" date="2023-01" db="EMBL/GenBank/DDBJ databases">
        <title>Exophiala dermititidis isolated from Cystic Fibrosis Patient.</title>
        <authorList>
            <person name="Kurbessoian T."/>
            <person name="Crocker A."/>
            <person name="Murante D."/>
            <person name="Hogan D.A."/>
            <person name="Stajich J.E."/>
        </authorList>
    </citation>
    <scope>NUCLEOTIDE SEQUENCE</scope>
    <source>
        <strain evidence="2">Ex8</strain>
    </source>
</reference>
<dbReference type="AlphaFoldDB" id="A0AAN6IVL5"/>
<dbReference type="Proteomes" id="UP001161757">
    <property type="component" value="Unassembled WGS sequence"/>
</dbReference>
<dbReference type="Pfam" id="PF20976">
    <property type="entry name" value="Pop8"/>
    <property type="match status" value="1"/>
</dbReference>
<gene>
    <name evidence="2" type="ORF">HRR80_003724</name>
</gene>
<dbReference type="GO" id="GO:0000172">
    <property type="term" value="C:ribonuclease MRP complex"/>
    <property type="evidence" value="ECO:0007669"/>
    <property type="project" value="InterPro"/>
</dbReference>